<sequence>MKKILLVIGIVCSIFLLVLGGCSMQGKSKKETEKEKMIKIVESEEAKALLDEWMKNMDPKALTPEGKIKTYKVSKNKLKYNPMGGMMVPIVINDNPKLHITVHIFQDPETGKLDGSGSTSSPELGQLLRGE</sequence>
<dbReference type="Pfam" id="PF07006">
    <property type="entry name" value="DUF1310"/>
    <property type="match status" value="1"/>
</dbReference>
<comment type="caution">
    <text evidence="2">The sequence shown here is derived from an EMBL/GenBank/DDBJ whole genome shotgun (WGS) entry which is preliminary data.</text>
</comment>
<dbReference type="PROSITE" id="PS51257">
    <property type="entry name" value="PROKAR_LIPOPROTEIN"/>
    <property type="match status" value="1"/>
</dbReference>
<organism evidence="2 3">
    <name type="scientific">Streptococcus oricebi</name>
    <dbReference type="NCBI Taxonomy" id="1547447"/>
    <lineage>
        <taxon>Bacteria</taxon>
        <taxon>Bacillati</taxon>
        <taxon>Bacillota</taxon>
        <taxon>Bacilli</taxon>
        <taxon>Lactobacillales</taxon>
        <taxon>Streptococcaceae</taxon>
        <taxon>Streptococcus</taxon>
    </lineage>
</organism>
<dbReference type="EMBL" id="PRDG01000001">
    <property type="protein sequence ID" value="MBP2622431.1"/>
    <property type="molecule type" value="Genomic_DNA"/>
</dbReference>
<dbReference type="RefSeq" id="WP_209626326.1">
    <property type="nucleotide sequence ID" value="NZ_PRDG01000001.1"/>
</dbReference>
<proteinExistence type="predicted"/>
<keyword evidence="3" id="KW-1185">Reference proteome</keyword>
<name>A0ABS5B183_9STRE</name>
<feature type="region of interest" description="Disordered" evidence="1">
    <location>
        <begin position="108"/>
        <end position="131"/>
    </location>
</feature>
<dbReference type="InterPro" id="IPR010738">
    <property type="entry name" value="DUF1310"/>
</dbReference>
<accession>A0ABS5B183</accession>
<protein>
    <recommendedName>
        <fullName evidence="4">DUF1310 family protein</fullName>
    </recommendedName>
</protein>
<evidence type="ECO:0008006" key="4">
    <source>
        <dbReference type="Google" id="ProtNLM"/>
    </source>
</evidence>
<evidence type="ECO:0000313" key="2">
    <source>
        <dbReference type="EMBL" id="MBP2622431.1"/>
    </source>
</evidence>
<evidence type="ECO:0000256" key="1">
    <source>
        <dbReference type="SAM" id="MobiDB-lite"/>
    </source>
</evidence>
<dbReference type="Proteomes" id="UP001519296">
    <property type="component" value="Unassembled WGS sequence"/>
</dbReference>
<evidence type="ECO:0000313" key="3">
    <source>
        <dbReference type="Proteomes" id="UP001519296"/>
    </source>
</evidence>
<reference evidence="2 3" key="1">
    <citation type="submission" date="2018-02" db="EMBL/GenBank/DDBJ databases">
        <title>Draft genome sequence of Streptococcus oricebi CCUG 70868T type strain.</title>
        <authorList>
            <person name="Mendez V."/>
            <person name="Salva-Serra F."/>
            <person name="Jaen-Luchoro D."/>
            <person name="Gonzales-Siles L."/>
            <person name="Karlsson R."/>
            <person name="Engstrom-Jakobsson H."/>
            <person name="Busquets A."/>
            <person name="Gomila M."/>
            <person name="Pineiro-Iglesias B."/>
            <person name="Bennasar-Figueras A."/>
            <person name="Seeger M."/>
            <person name="Moore E."/>
        </authorList>
    </citation>
    <scope>NUCLEOTIDE SEQUENCE [LARGE SCALE GENOMIC DNA]</scope>
    <source>
        <strain evidence="2 3">CCUG 70868</strain>
    </source>
</reference>
<gene>
    <name evidence="2" type="ORF">C4K46_00590</name>
</gene>